<dbReference type="PANTHER" id="PTHR27003">
    <property type="entry name" value="OS07G0166700 PROTEIN"/>
    <property type="match status" value="1"/>
</dbReference>
<dbReference type="SUPFAM" id="SSF56112">
    <property type="entry name" value="Protein kinase-like (PK-like)"/>
    <property type="match status" value="2"/>
</dbReference>
<dbReference type="InterPro" id="IPR045272">
    <property type="entry name" value="ANXUR1/2-like"/>
</dbReference>
<dbReference type="InterPro" id="IPR008271">
    <property type="entry name" value="Ser/Thr_kinase_AS"/>
</dbReference>
<dbReference type="FunFam" id="2.60.120.430:FF:000007">
    <property type="entry name" value="FERONIA receptor-like kinase"/>
    <property type="match status" value="1"/>
</dbReference>
<keyword evidence="11" id="KW-0325">Glycoprotein</keyword>
<dbReference type="InterPro" id="IPR000719">
    <property type="entry name" value="Prot_kinase_dom"/>
</dbReference>
<keyword evidence="4 14" id="KW-0812">Transmembrane</keyword>
<proteinExistence type="predicted"/>
<dbReference type="SMART" id="SM00220">
    <property type="entry name" value="S_TKc"/>
    <property type="match status" value="1"/>
</dbReference>
<keyword evidence="2" id="KW-0723">Serine/threonine-protein kinase</keyword>
<evidence type="ECO:0000256" key="11">
    <source>
        <dbReference type="ARBA" id="ARBA00023180"/>
    </source>
</evidence>
<evidence type="ECO:0000256" key="2">
    <source>
        <dbReference type="ARBA" id="ARBA00022527"/>
    </source>
</evidence>
<evidence type="ECO:0000256" key="7">
    <source>
        <dbReference type="ARBA" id="ARBA00022777"/>
    </source>
</evidence>
<dbReference type="GO" id="GO:0004714">
    <property type="term" value="F:transmembrane receptor protein tyrosine kinase activity"/>
    <property type="evidence" value="ECO:0007669"/>
    <property type="project" value="InterPro"/>
</dbReference>
<dbReference type="Pfam" id="PF12819">
    <property type="entry name" value="Malectin_like"/>
    <property type="match status" value="1"/>
</dbReference>
<keyword evidence="9 14" id="KW-1133">Transmembrane helix</keyword>
<gene>
    <name evidence="17" type="ORF">SVIM_LOCUS444200</name>
</gene>
<evidence type="ECO:0000256" key="15">
    <source>
        <dbReference type="SAM" id="SignalP"/>
    </source>
</evidence>
<dbReference type="FunFam" id="1.10.510.10:FF:000252">
    <property type="entry name" value="Receptor-like protein kinase FERONIA"/>
    <property type="match status" value="1"/>
</dbReference>
<dbReference type="EMBL" id="CAADRP010002041">
    <property type="protein sequence ID" value="VFU60046.1"/>
    <property type="molecule type" value="Genomic_DNA"/>
</dbReference>
<dbReference type="CDD" id="cd14066">
    <property type="entry name" value="STKc_IRAK"/>
    <property type="match status" value="1"/>
</dbReference>
<dbReference type="AlphaFoldDB" id="A0A6N2N004"/>
<keyword evidence="5 15" id="KW-0732">Signal</keyword>
<keyword evidence="7" id="KW-0418">Kinase</keyword>
<sequence length="1054" mass="117901">MFIFISLYLLPPLHLFLHVTATEDYLLPYSPTDLILLNCGASSDLSSPDGRSWDAAYSNLDISKSYFSLSANNYKLLNNFSASLTVSAITPPVDYFTKEFIITVWDNQKFELTFSPSPSSFAFINGIEIVSMPDSFYARGNDNPLTYVDFDFPFYLDNTTALETVYRLNVGGQDINSIGDTGMYRTWNQDSGYLLESTGNTPYLPGVKIKYTVETPAYSAPVIVYSTMRSMGPEPNVNKNYNLTWLFPVDAGFHYLLRLHFCETRQEVKTENDQVFLIFINNQTAEYDADVIHMSGGNGIPVYKDYIVPVPQGSQSKQDLWLALHPNTETKPRYADAILNGLEIFKLNTTDGNLAGLNPEPTVAPPPAEKNSSLQERRKGKRSPILLVIGIVGGSIGAVIACSLIIYFFAFKYQETPRPAATISSSLPSDLCRRFTLVEVKEATRNFDDQNIIGSGGFEHLREHLYKTKSSPLPWKQRLEICIGAAKGLHYLHSGAKHTIIHHFGLSRLGPTSTSQTHVSTVVKGSFGYMDPEYYRRQHLTEKSDVYSFVLCARPPVIPSSPNEKASLAEWARKFYQRGTVDQIVDPHLKGEAAPVSINKFAEIANSCLHGQGIERPKMGDVVWGLEFALQLQQTAEKNPNSVDGINMNIKAHYHHIEMSWPLTKMTCLVEPSHILGAESWPLMKRVSPLVIQSKEQDEVYNIRLDTANDLKVFHEQNSSLQERRKGKRSPILLVIGIVGGSIGAVIACSLIIYFFAFKYQETPRSATTISSSLPTDLCRRFTLVEVKEATRNFDDQNIIGSGGFGTVYKGYIEYGSSAVAIKRLDSSSKQGTREFQTEIKMLSDLRHLHLVSLIGYCDDHGEMILVYDYMSRGALREHLYKTESSPLPWKQRLEICIGAAKGLHYLHSGAKHTIIHRDVKSTNILLDENLVAKVSDFGLSRSGPTSTSQTHVSTVVNGSFGYVDPQYYRRQHLTEISDVYSFGVVLFEVLCARPPVISSLPKEQASLAEWGRNCYQRGTLDQIVDPHLKGEVAPVSINKFAEIASMLLTWSRN</sequence>
<dbReference type="GO" id="GO:0005524">
    <property type="term" value="F:ATP binding"/>
    <property type="evidence" value="ECO:0007669"/>
    <property type="project" value="UniProtKB-UniRule"/>
</dbReference>
<dbReference type="FunFam" id="3.30.200.20:FF:000645">
    <property type="entry name" value="Receptor-like protein kinase FERONIA"/>
    <property type="match status" value="1"/>
</dbReference>
<dbReference type="Gene3D" id="1.10.510.10">
    <property type="entry name" value="Transferase(Phosphotransferase) domain 1"/>
    <property type="match status" value="2"/>
</dbReference>
<protein>
    <recommendedName>
        <fullName evidence="16">Protein kinase domain-containing protein</fullName>
    </recommendedName>
</protein>
<feature type="chain" id="PRO_5027006978" description="Protein kinase domain-containing protein" evidence="15">
    <location>
        <begin position="22"/>
        <end position="1054"/>
    </location>
</feature>
<name>A0A6N2N004_SALVM</name>
<dbReference type="InterPro" id="IPR001245">
    <property type="entry name" value="Ser-Thr/Tyr_kinase_cat_dom"/>
</dbReference>
<dbReference type="Gene3D" id="2.60.120.430">
    <property type="entry name" value="Galactose-binding lectin"/>
    <property type="match status" value="1"/>
</dbReference>
<dbReference type="InterPro" id="IPR011009">
    <property type="entry name" value="Kinase-like_dom_sf"/>
</dbReference>
<dbReference type="Pfam" id="PF07714">
    <property type="entry name" value="PK_Tyr_Ser-Thr"/>
    <property type="match status" value="1"/>
</dbReference>
<dbReference type="GO" id="GO:0009506">
    <property type="term" value="C:plasmodesma"/>
    <property type="evidence" value="ECO:0007669"/>
    <property type="project" value="TreeGrafter"/>
</dbReference>
<evidence type="ECO:0000256" key="9">
    <source>
        <dbReference type="ARBA" id="ARBA00022989"/>
    </source>
</evidence>
<feature type="transmembrane region" description="Helical" evidence="14">
    <location>
        <begin position="385"/>
        <end position="410"/>
    </location>
</feature>
<evidence type="ECO:0000256" key="1">
    <source>
        <dbReference type="ARBA" id="ARBA00004479"/>
    </source>
</evidence>
<dbReference type="GO" id="GO:0004674">
    <property type="term" value="F:protein serine/threonine kinase activity"/>
    <property type="evidence" value="ECO:0007669"/>
    <property type="project" value="UniProtKB-KW"/>
</dbReference>
<evidence type="ECO:0000313" key="17">
    <source>
        <dbReference type="EMBL" id="VFU60046.1"/>
    </source>
</evidence>
<dbReference type="PROSITE" id="PS50011">
    <property type="entry name" value="PROTEIN_KINASE_DOM"/>
    <property type="match status" value="1"/>
</dbReference>
<comment type="subcellular location">
    <subcellularLocation>
        <location evidence="1">Membrane</location>
        <topology evidence="1">Single-pass type I membrane protein</topology>
    </subcellularLocation>
</comment>
<dbReference type="PANTHER" id="PTHR27003:SF462">
    <property type="entry name" value="RECEPTOR-LIKE PROTEIN KINASE FERONIA"/>
    <property type="match status" value="1"/>
</dbReference>
<feature type="signal peptide" evidence="15">
    <location>
        <begin position="1"/>
        <end position="21"/>
    </location>
</feature>
<keyword evidence="6 12" id="KW-0547">Nucleotide-binding</keyword>
<organism evidence="17">
    <name type="scientific">Salix viminalis</name>
    <name type="common">Common osier</name>
    <name type="synonym">Basket willow</name>
    <dbReference type="NCBI Taxonomy" id="40686"/>
    <lineage>
        <taxon>Eukaryota</taxon>
        <taxon>Viridiplantae</taxon>
        <taxon>Streptophyta</taxon>
        <taxon>Embryophyta</taxon>
        <taxon>Tracheophyta</taxon>
        <taxon>Spermatophyta</taxon>
        <taxon>Magnoliopsida</taxon>
        <taxon>eudicotyledons</taxon>
        <taxon>Gunneridae</taxon>
        <taxon>Pentapetalae</taxon>
        <taxon>rosids</taxon>
        <taxon>fabids</taxon>
        <taxon>Malpighiales</taxon>
        <taxon>Salicaceae</taxon>
        <taxon>Saliceae</taxon>
        <taxon>Salix</taxon>
    </lineage>
</organism>
<evidence type="ECO:0000259" key="16">
    <source>
        <dbReference type="PROSITE" id="PS50011"/>
    </source>
</evidence>
<evidence type="ECO:0000256" key="5">
    <source>
        <dbReference type="ARBA" id="ARBA00022729"/>
    </source>
</evidence>
<evidence type="ECO:0000256" key="4">
    <source>
        <dbReference type="ARBA" id="ARBA00022692"/>
    </source>
</evidence>
<feature type="region of interest" description="Disordered" evidence="13">
    <location>
        <begin position="356"/>
        <end position="377"/>
    </location>
</feature>
<dbReference type="Gene3D" id="3.30.200.20">
    <property type="entry name" value="Phosphorylase Kinase, domain 1"/>
    <property type="match status" value="1"/>
</dbReference>
<keyword evidence="8 12" id="KW-0067">ATP-binding</keyword>
<keyword evidence="10 14" id="KW-0472">Membrane</keyword>
<evidence type="ECO:0000256" key="13">
    <source>
        <dbReference type="SAM" id="MobiDB-lite"/>
    </source>
</evidence>
<evidence type="ECO:0000256" key="14">
    <source>
        <dbReference type="SAM" id="Phobius"/>
    </source>
</evidence>
<evidence type="ECO:0000256" key="3">
    <source>
        <dbReference type="ARBA" id="ARBA00022679"/>
    </source>
</evidence>
<feature type="binding site" evidence="12">
    <location>
        <position position="823"/>
    </location>
    <ligand>
        <name>ATP</name>
        <dbReference type="ChEBI" id="CHEBI:30616"/>
    </ligand>
</feature>
<dbReference type="PROSITE" id="PS00107">
    <property type="entry name" value="PROTEIN_KINASE_ATP"/>
    <property type="match status" value="1"/>
</dbReference>
<dbReference type="PROSITE" id="PS00108">
    <property type="entry name" value="PROTEIN_KINASE_ST"/>
    <property type="match status" value="1"/>
</dbReference>
<evidence type="ECO:0000256" key="6">
    <source>
        <dbReference type="ARBA" id="ARBA00022741"/>
    </source>
</evidence>
<reference evidence="17" key="1">
    <citation type="submission" date="2019-03" db="EMBL/GenBank/DDBJ databases">
        <authorList>
            <person name="Mank J."/>
            <person name="Almeida P."/>
        </authorList>
    </citation>
    <scope>NUCLEOTIDE SEQUENCE</scope>
    <source>
        <strain evidence="17">78183</strain>
    </source>
</reference>
<feature type="transmembrane region" description="Helical" evidence="14">
    <location>
        <begin position="732"/>
        <end position="757"/>
    </location>
</feature>
<feature type="domain" description="Protein kinase" evidence="16">
    <location>
        <begin position="794"/>
        <end position="1054"/>
    </location>
</feature>
<keyword evidence="3" id="KW-0808">Transferase</keyword>
<evidence type="ECO:0000256" key="12">
    <source>
        <dbReference type="PROSITE-ProRule" id="PRU10141"/>
    </source>
</evidence>
<dbReference type="GO" id="GO:0005886">
    <property type="term" value="C:plasma membrane"/>
    <property type="evidence" value="ECO:0007669"/>
    <property type="project" value="TreeGrafter"/>
</dbReference>
<evidence type="ECO:0000256" key="8">
    <source>
        <dbReference type="ARBA" id="ARBA00022840"/>
    </source>
</evidence>
<accession>A0A6N2N004</accession>
<evidence type="ECO:0000256" key="10">
    <source>
        <dbReference type="ARBA" id="ARBA00023136"/>
    </source>
</evidence>
<dbReference type="InterPro" id="IPR017441">
    <property type="entry name" value="Protein_kinase_ATP_BS"/>
</dbReference>
<dbReference type="InterPro" id="IPR024788">
    <property type="entry name" value="Malectin-like_Carb-bd_dom"/>
</dbReference>